<name>A0A7S2RXV5_9STRA</name>
<dbReference type="EMBL" id="HBHK01012812">
    <property type="protein sequence ID" value="CAD9683439.1"/>
    <property type="molecule type" value="Transcribed_RNA"/>
</dbReference>
<protein>
    <submittedName>
        <fullName evidence="2">Uncharacterized protein</fullName>
    </submittedName>
</protein>
<accession>A0A7S2RXV5</accession>
<proteinExistence type="predicted"/>
<feature type="region of interest" description="Disordered" evidence="1">
    <location>
        <begin position="111"/>
        <end position="145"/>
    </location>
</feature>
<organism evidence="2">
    <name type="scientific">Mucochytrium quahogii</name>
    <dbReference type="NCBI Taxonomy" id="96639"/>
    <lineage>
        <taxon>Eukaryota</taxon>
        <taxon>Sar</taxon>
        <taxon>Stramenopiles</taxon>
        <taxon>Bigyra</taxon>
        <taxon>Labyrinthulomycetes</taxon>
        <taxon>Thraustochytrida</taxon>
        <taxon>Thraustochytriidae</taxon>
        <taxon>Mucochytrium</taxon>
    </lineage>
</organism>
<sequence>MEFRKLKKEASCDGMGSQQLGNVVLELLHEDGLEASSDAKGSSHEDLTNMANFGDITPDPRLPRFESGDLFQKMFPGNGQTFSTPRATMPSDTTRLLNFLDNIPLQVSSTTKRFRDEDDNYTQSGSPHSTTTIDNQSNAVTPTKGITTTKGTLTLDWSIQILDFMEKRLILNARGERDWNRLLATLKEECKWADIAFPSKSKNVNTLFKQKAKLFLQERRLREPLEFWKKLRGMGDEGRIKKALRSMIGALPASVDVSDPIWNFDEVGKHLLSRALKGTNGPGSVIEWALPARNEILLQFQALHKEYGSAFHRIHRHYSALFALGEIELAITSTCPCNLCEPWGFSTLTEAQKQLTPKIRLQWTQQRAQLLKNVLIVHRDFGSGNEFFERFHKDVDPLVQKMWDWKQCDIEVVLASAHMKKSCSVCSNTKRFCRTRCESSENPDLASFRDLFWDNVETLEGDEEEEGEEEEEQKCAIEGIKSLSL</sequence>
<reference evidence="2" key="1">
    <citation type="submission" date="2021-01" db="EMBL/GenBank/DDBJ databases">
        <authorList>
            <person name="Corre E."/>
            <person name="Pelletier E."/>
            <person name="Niang G."/>
            <person name="Scheremetjew M."/>
            <person name="Finn R."/>
            <person name="Kale V."/>
            <person name="Holt S."/>
            <person name="Cochrane G."/>
            <person name="Meng A."/>
            <person name="Brown T."/>
            <person name="Cohen L."/>
        </authorList>
    </citation>
    <scope>NUCLEOTIDE SEQUENCE</scope>
    <source>
        <strain evidence="2">NY070348D</strain>
    </source>
</reference>
<evidence type="ECO:0000313" key="2">
    <source>
        <dbReference type="EMBL" id="CAD9683439.1"/>
    </source>
</evidence>
<dbReference type="AlphaFoldDB" id="A0A7S2RXV5"/>
<feature type="compositionally biased region" description="Polar residues" evidence="1">
    <location>
        <begin position="121"/>
        <end position="140"/>
    </location>
</feature>
<gene>
    <name evidence="2" type="ORF">QSP1433_LOCUS8079</name>
</gene>
<evidence type="ECO:0000256" key="1">
    <source>
        <dbReference type="SAM" id="MobiDB-lite"/>
    </source>
</evidence>